<comment type="similarity">
    <text evidence="2">Belongs to the CPA3 antiporters (TC 2.A.63) subunit G family.</text>
</comment>
<evidence type="ECO:0000256" key="2">
    <source>
        <dbReference type="ARBA" id="ARBA00008404"/>
    </source>
</evidence>
<dbReference type="NCBIfam" id="TIGR01300">
    <property type="entry name" value="CPA3_mnhG_phaG"/>
    <property type="match status" value="1"/>
</dbReference>
<feature type="transmembrane region" description="Helical" evidence="4">
    <location>
        <begin position="12"/>
        <end position="36"/>
    </location>
</feature>
<dbReference type="Proteomes" id="UP001596620">
    <property type="component" value="Unassembled WGS sequence"/>
</dbReference>
<evidence type="ECO:0000313" key="6">
    <source>
        <dbReference type="Proteomes" id="UP001596620"/>
    </source>
</evidence>
<keyword evidence="6" id="KW-1185">Reference proteome</keyword>
<protein>
    <submittedName>
        <fullName evidence="5">Monovalent cation/H(+) antiporter subunit G</fullName>
    </submittedName>
</protein>
<evidence type="ECO:0000256" key="3">
    <source>
        <dbReference type="ARBA" id="ARBA00022449"/>
    </source>
</evidence>
<reference evidence="6" key="1">
    <citation type="journal article" date="2019" name="Int. J. Syst. Evol. Microbiol.">
        <title>The Global Catalogue of Microorganisms (GCM) 10K type strain sequencing project: providing services to taxonomists for standard genome sequencing and annotation.</title>
        <authorList>
            <consortium name="The Broad Institute Genomics Platform"/>
            <consortium name="The Broad Institute Genome Sequencing Center for Infectious Disease"/>
            <person name="Wu L."/>
            <person name="Ma J."/>
        </authorList>
    </citation>
    <scope>NUCLEOTIDE SEQUENCE [LARGE SCALE GENOMIC DNA]</scope>
    <source>
        <strain evidence="6">JCM 30234</strain>
    </source>
</reference>
<dbReference type="RefSeq" id="WP_382360827.1">
    <property type="nucleotide sequence ID" value="NZ_JBHTGR010000057.1"/>
</dbReference>
<dbReference type="Pfam" id="PF03334">
    <property type="entry name" value="PhaG_MnhG_YufB"/>
    <property type="match status" value="1"/>
</dbReference>
<name>A0ABW2UVV6_9BACI</name>
<dbReference type="EMBL" id="JBHTGR010000057">
    <property type="protein sequence ID" value="MFC7748024.1"/>
    <property type="molecule type" value="Genomic_DNA"/>
</dbReference>
<dbReference type="PANTHER" id="PTHR34703:SF1">
    <property type="entry name" value="ANTIPORTER SUBUNIT MNHG2-RELATED"/>
    <property type="match status" value="1"/>
</dbReference>
<proteinExistence type="inferred from homology"/>
<feature type="transmembrane region" description="Helical" evidence="4">
    <location>
        <begin position="48"/>
        <end position="66"/>
    </location>
</feature>
<dbReference type="NCBIfam" id="NF009314">
    <property type="entry name" value="PRK12674.1-2"/>
    <property type="match status" value="1"/>
</dbReference>
<evidence type="ECO:0000256" key="4">
    <source>
        <dbReference type="SAM" id="Phobius"/>
    </source>
</evidence>
<keyword evidence="3" id="KW-0813">Transport</keyword>
<evidence type="ECO:0000256" key="1">
    <source>
        <dbReference type="ARBA" id="ARBA00004141"/>
    </source>
</evidence>
<accession>A0ABW2UVV6</accession>
<dbReference type="PANTHER" id="PTHR34703">
    <property type="entry name" value="ANTIPORTER SUBUNIT MNHG2-RELATED"/>
    <property type="match status" value="1"/>
</dbReference>
<organism evidence="5 6">
    <name type="scientific">Lentibacillus kimchii</name>
    <dbReference type="NCBI Taxonomy" id="1542911"/>
    <lineage>
        <taxon>Bacteria</taxon>
        <taxon>Bacillati</taxon>
        <taxon>Bacillota</taxon>
        <taxon>Bacilli</taxon>
        <taxon>Bacillales</taxon>
        <taxon>Bacillaceae</taxon>
        <taxon>Lentibacillus</taxon>
    </lineage>
</organism>
<keyword evidence="3" id="KW-0050">Antiport</keyword>
<dbReference type="InterPro" id="IPR005133">
    <property type="entry name" value="PhaG_MnhG_YufB"/>
</dbReference>
<keyword evidence="4" id="KW-0472">Membrane</keyword>
<feature type="transmembrane region" description="Helical" evidence="4">
    <location>
        <begin position="72"/>
        <end position="93"/>
    </location>
</feature>
<comment type="subcellular location">
    <subcellularLocation>
        <location evidence="1">Membrane</location>
        <topology evidence="1">Multi-pass membrane protein</topology>
    </subcellularLocation>
</comment>
<evidence type="ECO:0000313" key="5">
    <source>
        <dbReference type="EMBL" id="MFC7748024.1"/>
    </source>
</evidence>
<sequence length="125" mass="13774">MIETWIEGIANIIIALFLLSGSFFLLSSSIGTVRFPDVYTRLHATTKGATLGIAGLLIGAFIFMYVKHDIISGKLLLAIVFTMLTSPVAGHLISRAAHRSGIKPITKHQPDEYEKAIQKQKEHQK</sequence>
<gene>
    <name evidence="5" type="primary">mnhG</name>
    <name evidence="5" type="ORF">ACFQU8_12585</name>
</gene>
<comment type="caution">
    <text evidence="5">The sequence shown here is derived from an EMBL/GenBank/DDBJ whole genome shotgun (WGS) entry which is preliminary data.</text>
</comment>
<keyword evidence="4" id="KW-0812">Transmembrane</keyword>
<keyword evidence="4" id="KW-1133">Transmembrane helix</keyword>